<dbReference type="AlphaFoldDB" id="A0A6J4R2B5"/>
<dbReference type="EMBL" id="CADCVH010000080">
    <property type="protein sequence ID" value="CAA9462184.1"/>
    <property type="molecule type" value="Genomic_DNA"/>
</dbReference>
<evidence type="ECO:0000256" key="1">
    <source>
        <dbReference type="ARBA" id="ARBA00004141"/>
    </source>
</evidence>
<organism evidence="6">
    <name type="scientific">uncultured Rubrobacteraceae bacterium</name>
    <dbReference type="NCBI Taxonomy" id="349277"/>
    <lineage>
        <taxon>Bacteria</taxon>
        <taxon>Bacillati</taxon>
        <taxon>Actinomycetota</taxon>
        <taxon>Rubrobacteria</taxon>
        <taxon>Rubrobacterales</taxon>
        <taxon>Rubrobacteraceae</taxon>
        <taxon>environmental samples</taxon>
    </lineage>
</organism>
<keyword evidence="4 5" id="KW-0472">Membrane</keyword>
<evidence type="ECO:0000256" key="2">
    <source>
        <dbReference type="ARBA" id="ARBA00022692"/>
    </source>
</evidence>
<dbReference type="InterPro" id="IPR032808">
    <property type="entry name" value="DoxX"/>
</dbReference>
<evidence type="ECO:0000256" key="3">
    <source>
        <dbReference type="ARBA" id="ARBA00022989"/>
    </source>
</evidence>
<gene>
    <name evidence="6" type="ORF">AVDCRST_MAG02-2515</name>
</gene>
<keyword evidence="3 5" id="KW-1133">Transmembrane helix</keyword>
<protein>
    <recommendedName>
        <fullName evidence="7">DoxX family protein</fullName>
    </recommendedName>
</protein>
<name>A0A6J4R2B5_9ACTN</name>
<feature type="transmembrane region" description="Helical" evidence="5">
    <location>
        <begin position="40"/>
        <end position="58"/>
    </location>
</feature>
<feature type="transmembrane region" description="Helical" evidence="5">
    <location>
        <begin position="65"/>
        <end position="85"/>
    </location>
</feature>
<reference evidence="6" key="1">
    <citation type="submission" date="2020-02" db="EMBL/GenBank/DDBJ databases">
        <authorList>
            <person name="Meier V. D."/>
        </authorList>
    </citation>
    <scope>NUCLEOTIDE SEQUENCE</scope>
    <source>
        <strain evidence="6">AVDCRST_MAG02</strain>
    </source>
</reference>
<feature type="transmembrane region" description="Helical" evidence="5">
    <location>
        <begin position="12"/>
        <end position="34"/>
    </location>
</feature>
<evidence type="ECO:0000256" key="5">
    <source>
        <dbReference type="SAM" id="Phobius"/>
    </source>
</evidence>
<proteinExistence type="predicted"/>
<evidence type="ECO:0000313" key="6">
    <source>
        <dbReference type="EMBL" id="CAA9462184.1"/>
    </source>
</evidence>
<evidence type="ECO:0000256" key="4">
    <source>
        <dbReference type="ARBA" id="ARBA00023136"/>
    </source>
</evidence>
<dbReference type="Pfam" id="PF13564">
    <property type="entry name" value="DoxX_2"/>
    <property type="match status" value="1"/>
</dbReference>
<sequence length="88" mass="9249">MEQSPFPVGFMRLVGAAEVLAAFGLVLLGLTGVLTWLTPLAATGLAPIMAGAVVLHLASREFPQALVTVILLALVVFVAYARFFVIPL</sequence>
<keyword evidence="2 5" id="KW-0812">Transmembrane</keyword>
<evidence type="ECO:0008006" key="7">
    <source>
        <dbReference type="Google" id="ProtNLM"/>
    </source>
</evidence>
<accession>A0A6J4R2B5</accession>
<dbReference type="GO" id="GO:0016020">
    <property type="term" value="C:membrane"/>
    <property type="evidence" value="ECO:0007669"/>
    <property type="project" value="UniProtKB-SubCell"/>
</dbReference>
<comment type="subcellular location">
    <subcellularLocation>
        <location evidence="1">Membrane</location>
        <topology evidence="1">Multi-pass membrane protein</topology>
    </subcellularLocation>
</comment>